<gene>
    <name evidence="1" type="ORF">FWILDA_LOCUS13350</name>
</gene>
<dbReference type="Gene3D" id="1.10.150.320">
    <property type="entry name" value="Photosystem II 12 kDa extrinsic protein"/>
    <property type="match status" value="1"/>
</dbReference>
<dbReference type="AlphaFoldDB" id="A0A9W4T037"/>
<keyword evidence="2" id="KW-1185">Reference proteome</keyword>
<dbReference type="EMBL" id="CAMKVN010004909">
    <property type="protein sequence ID" value="CAI2187976.1"/>
    <property type="molecule type" value="Genomic_DNA"/>
</dbReference>
<dbReference type="InterPro" id="IPR010994">
    <property type="entry name" value="RuvA_2-like"/>
</dbReference>
<comment type="caution">
    <text evidence="1">The sequence shown here is derived from an EMBL/GenBank/DDBJ whole genome shotgun (WGS) entry which is preliminary data.</text>
</comment>
<name>A0A9W4T037_9GLOM</name>
<accession>A0A9W4T037</accession>
<sequence length="338" mass="39042">MLVNDCGGHGSALEVLQEILKGRDIQNVNINDMMNDLCVRLHDRYCEALVISPSEARAIYSDHIVQPELIRYVRKSNSSMRYFDLSYIWIWILTSSSDGKDPILRDWFFCDYGDHRNNKNPKCPLGSQFWQYFEHFVASFRTLKSRNLNDDELTSISKIHIGTRLNGDFEFKNHHLELECVVHREDTNSSNYGKGKKDIKCEDKTVDVHECNYFIINGVSASYGDVFLELDTSGKPNEKSASSKDFFILFITTKCLDIILPKNSGIVDASNWDKYFSPYSGRAYAYADIGPLNINKVSRRDLLLVYGIGEIWADKIMAKREYKDIEDVKKRRKYQKGC</sequence>
<protein>
    <submittedName>
        <fullName evidence="1">16475_t:CDS:1</fullName>
    </submittedName>
</protein>
<evidence type="ECO:0000313" key="1">
    <source>
        <dbReference type="EMBL" id="CAI2187976.1"/>
    </source>
</evidence>
<dbReference type="Proteomes" id="UP001153678">
    <property type="component" value="Unassembled WGS sequence"/>
</dbReference>
<reference evidence="1" key="1">
    <citation type="submission" date="2022-08" db="EMBL/GenBank/DDBJ databases">
        <authorList>
            <person name="Kallberg Y."/>
            <person name="Tangrot J."/>
            <person name="Rosling A."/>
        </authorList>
    </citation>
    <scope>NUCLEOTIDE SEQUENCE</scope>
    <source>
        <strain evidence="1">Wild A</strain>
    </source>
</reference>
<dbReference type="OrthoDB" id="5597935at2759"/>
<organism evidence="1 2">
    <name type="scientific">Funneliformis geosporum</name>
    <dbReference type="NCBI Taxonomy" id="1117311"/>
    <lineage>
        <taxon>Eukaryota</taxon>
        <taxon>Fungi</taxon>
        <taxon>Fungi incertae sedis</taxon>
        <taxon>Mucoromycota</taxon>
        <taxon>Glomeromycotina</taxon>
        <taxon>Glomeromycetes</taxon>
        <taxon>Glomerales</taxon>
        <taxon>Glomeraceae</taxon>
        <taxon>Funneliformis</taxon>
    </lineage>
</organism>
<evidence type="ECO:0000313" key="2">
    <source>
        <dbReference type="Proteomes" id="UP001153678"/>
    </source>
</evidence>
<proteinExistence type="predicted"/>
<dbReference type="SUPFAM" id="SSF47781">
    <property type="entry name" value="RuvA domain 2-like"/>
    <property type="match status" value="1"/>
</dbReference>